<sequence>MPICTLQAPALWYVFPPALTPIWSDGSGPTYIGYWKHWFVDREPCFVKLYVDCQCMTYEIARTPAQLLAVIAMMAMSVDDGITPQLEQFADAVGLDCLAELDALSLKSGDDPKGFAELELFRTLTPLDSVPGNGAPYTGDFPDPANASRAWWNRSCSFEVVHRDMHVPQGVELPAWFDPQQDKKALFEGFLAAERLDCAWLTLNSTGWSIADARRAIVQLQVKAGDEAFDRVVAAWLAVASTDAGGY</sequence>
<name>A0A7M1KG21_9PSED</name>
<evidence type="ECO:0000313" key="2">
    <source>
        <dbReference type="Proteomes" id="UP000594923"/>
    </source>
</evidence>
<dbReference type="Proteomes" id="UP000594923">
    <property type="component" value="Chromosome"/>
</dbReference>
<dbReference type="AlphaFoldDB" id="A0A7M1KG21"/>
<evidence type="ECO:0000313" key="1">
    <source>
        <dbReference type="EMBL" id="QOQ74320.1"/>
    </source>
</evidence>
<accession>A0A7M1KG21</accession>
<organism evidence="1 2">
    <name type="scientific">Pseudomonas poae</name>
    <dbReference type="NCBI Taxonomy" id="200451"/>
    <lineage>
        <taxon>Bacteria</taxon>
        <taxon>Pseudomonadati</taxon>
        <taxon>Pseudomonadota</taxon>
        <taxon>Gammaproteobacteria</taxon>
        <taxon>Pseudomonadales</taxon>
        <taxon>Pseudomonadaceae</taxon>
        <taxon>Pseudomonas</taxon>
    </lineage>
</organism>
<gene>
    <name evidence="1" type="ORF">IMF22_22965</name>
</gene>
<protein>
    <submittedName>
        <fullName evidence="1">Uncharacterized protein</fullName>
    </submittedName>
</protein>
<reference evidence="1 2" key="1">
    <citation type="submission" date="2020-10" db="EMBL/GenBank/DDBJ databases">
        <title>High quality whole genome sequence of Pseudomonas poae PMA22.</title>
        <authorList>
            <person name="Hernandez J.G."/>
            <person name="Rodriguez P."/>
            <person name="Cuevas C."/>
            <person name="de la Calle F."/>
            <person name="Galan B."/>
            <person name="Garcia J.L."/>
        </authorList>
    </citation>
    <scope>NUCLEOTIDE SEQUENCE [LARGE SCALE GENOMIC DNA]</scope>
    <source>
        <strain evidence="1 2">PMA22</strain>
    </source>
</reference>
<dbReference type="EMBL" id="CP063073">
    <property type="protein sequence ID" value="QOQ74320.1"/>
    <property type="molecule type" value="Genomic_DNA"/>
</dbReference>
<proteinExistence type="predicted"/>
<dbReference type="RefSeq" id="WP_197626093.1">
    <property type="nucleotide sequence ID" value="NZ_CP063073.1"/>
</dbReference>